<name>C1KFD6_9CAUD</name>
<gene>
    <name evidence="1" type="ORF">lb338_phage_26</name>
</gene>
<evidence type="ECO:0000313" key="1">
    <source>
        <dbReference type="EMBL" id="ACO36947.1"/>
    </source>
</evidence>
<sequence>MENIPFSKRHRAQMCWGFAFSKLTDKQIMEQLGLTTSEWNAMLYGSKNVSESYYEKAISLMEGNHV</sequence>
<protein>
    <submittedName>
        <fullName evidence="1">Uncharacterized protein</fullName>
    </submittedName>
</protein>
<keyword evidence="2" id="KW-1185">Reference proteome</keyword>
<accession>C1KFD6</accession>
<dbReference type="KEGG" id="vg:7750881"/>
<reference evidence="1 2" key="1">
    <citation type="journal article" date="2009" name="Gene">
        <title>Genome of a virulent bacteriophage Lb338-1 that lyses the probiotic Lactobacillus paracasei cheese strain.</title>
        <authorList>
            <person name="Alemayehu D."/>
            <person name="Ross R.P."/>
            <person name="O'Sullivan O."/>
            <person name="Coffey A."/>
            <person name="Stanton C."/>
            <person name="Fitzgerald G.F."/>
            <person name="McAuliffe O."/>
        </authorList>
    </citation>
    <scope>NUCLEOTIDE SEQUENCE [LARGE SCALE GENOMIC DNA]</scope>
    <source>
        <strain evidence="1">Lb338-1</strain>
    </source>
</reference>
<proteinExistence type="predicted"/>
<organism evidence="1 2">
    <name type="scientific">Lactobacillus phage Lb338-1</name>
    <dbReference type="NCBI Taxonomy" id="2892342"/>
    <lineage>
        <taxon>Viruses</taxon>
        <taxon>Duplodnaviria</taxon>
        <taxon>Heunggongvirae</taxon>
        <taxon>Uroviricota</taxon>
        <taxon>Caudoviricetes</taxon>
        <taxon>Herelleviridae</taxon>
        <taxon>Mooreparkvirus</taxon>
        <taxon>Mooreparkvirus Lb3381</taxon>
    </lineage>
</organism>
<dbReference type="EMBL" id="FJ822135">
    <property type="protein sequence ID" value="ACO36947.1"/>
    <property type="molecule type" value="Genomic_DNA"/>
</dbReference>
<dbReference type="GeneID" id="7750881"/>
<evidence type="ECO:0000313" key="2">
    <source>
        <dbReference type="Proteomes" id="UP000001878"/>
    </source>
</evidence>
<dbReference type="Proteomes" id="UP000001878">
    <property type="component" value="Segment"/>
</dbReference>
<dbReference type="RefSeq" id="YP_002790705.1">
    <property type="nucleotide sequence ID" value="NC_012530.1"/>
</dbReference>